<dbReference type="RefSeq" id="WP_068415865.1">
    <property type="nucleotide sequence ID" value="NZ_LRDB01000023.1"/>
</dbReference>
<dbReference type="STRING" id="296218.AWN68_06085"/>
<evidence type="ECO:0000256" key="6">
    <source>
        <dbReference type="ARBA" id="ARBA00023136"/>
    </source>
</evidence>
<keyword evidence="4" id="KW-0560">Oxidoreductase</keyword>
<dbReference type="GO" id="GO:0012505">
    <property type="term" value="C:endomembrane system"/>
    <property type="evidence" value="ECO:0007669"/>
    <property type="project" value="UniProtKB-SubCell"/>
</dbReference>
<keyword evidence="5" id="KW-0443">Lipid metabolism</keyword>
<dbReference type="InterPro" id="IPR051689">
    <property type="entry name" value="Sterol_desaturase/TMEM195"/>
</dbReference>
<protein>
    <submittedName>
        <fullName evidence="9">Sterol desaturase</fullName>
    </submittedName>
</protein>
<gene>
    <name evidence="9" type="ORF">AWN68_06085</name>
</gene>
<sequence length="284" mass="32368">MESLVNFFDNIPTEFRAGILIGGVVVFWIVEGTLPLFTFQYKKVRHAGLNLFFTLTTAVIGFGLAGVLLTASDLVANNQFGLLYVVDLPLWGQLIVGVLLLDFIGAYLVHFTEHKVKWMWKFHLVHHSDTTVDVTTGLRHHPGETIFRIAFTILAVIIVGAPMWLIMVYQSLSVLFAHITHANIRMPKSVDRALSWLFVTPLMHKVHHHYTQPLTDTNYGNIFSIWDRIFGTFAQVEDTKELIYGIDTHMDPKENNDMANLLKIPFQPYRVPEEAQVQNLVPKK</sequence>
<evidence type="ECO:0000256" key="5">
    <source>
        <dbReference type="ARBA" id="ARBA00023098"/>
    </source>
</evidence>
<keyword evidence="2 7" id="KW-0812">Transmembrane</keyword>
<comment type="subcellular location">
    <subcellularLocation>
        <location evidence="1">Endomembrane system</location>
        <topology evidence="1">Multi-pass membrane protein</topology>
    </subcellularLocation>
</comment>
<name>A0A150XD47_9BACT</name>
<evidence type="ECO:0000256" key="1">
    <source>
        <dbReference type="ARBA" id="ARBA00004127"/>
    </source>
</evidence>
<dbReference type="AlphaFoldDB" id="A0A150XD47"/>
<feature type="transmembrane region" description="Helical" evidence="7">
    <location>
        <begin position="149"/>
        <end position="169"/>
    </location>
</feature>
<keyword evidence="10" id="KW-1185">Reference proteome</keyword>
<dbReference type="GO" id="GO:0008610">
    <property type="term" value="P:lipid biosynthetic process"/>
    <property type="evidence" value="ECO:0007669"/>
    <property type="project" value="InterPro"/>
</dbReference>
<feature type="transmembrane region" description="Helical" evidence="7">
    <location>
        <begin position="15"/>
        <end position="37"/>
    </location>
</feature>
<dbReference type="EMBL" id="LRDB01000023">
    <property type="protein sequence ID" value="KYG76594.1"/>
    <property type="molecule type" value="Genomic_DNA"/>
</dbReference>
<dbReference type="GO" id="GO:0005506">
    <property type="term" value="F:iron ion binding"/>
    <property type="evidence" value="ECO:0007669"/>
    <property type="project" value="InterPro"/>
</dbReference>
<dbReference type="GO" id="GO:0050479">
    <property type="term" value="F:glyceryl-ether monooxygenase activity"/>
    <property type="evidence" value="ECO:0007669"/>
    <property type="project" value="TreeGrafter"/>
</dbReference>
<comment type="caution">
    <text evidence="9">The sequence shown here is derived from an EMBL/GenBank/DDBJ whole genome shotgun (WGS) entry which is preliminary data.</text>
</comment>
<dbReference type="Proteomes" id="UP000075615">
    <property type="component" value="Unassembled WGS sequence"/>
</dbReference>
<dbReference type="GO" id="GO:0016020">
    <property type="term" value="C:membrane"/>
    <property type="evidence" value="ECO:0007669"/>
    <property type="project" value="GOC"/>
</dbReference>
<feature type="transmembrane region" description="Helical" evidence="7">
    <location>
        <begin position="49"/>
        <end position="70"/>
    </location>
</feature>
<feature type="transmembrane region" description="Helical" evidence="7">
    <location>
        <begin position="90"/>
        <end position="109"/>
    </location>
</feature>
<dbReference type="InterPro" id="IPR006694">
    <property type="entry name" value="Fatty_acid_hydroxylase"/>
</dbReference>
<dbReference type="GO" id="GO:0006643">
    <property type="term" value="P:membrane lipid metabolic process"/>
    <property type="evidence" value="ECO:0007669"/>
    <property type="project" value="TreeGrafter"/>
</dbReference>
<accession>A0A150XD47</accession>
<evidence type="ECO:0000259" key="8">
    <source>
        <dbReference type="Pfam" id="PF04116"/>
    </source>
</evidence>
<evidence type="ECO:0000313" key="9">
    <source>
        <dbReference type="EMBL" id="KYG76594.1"/>
    </source>
</evidence>
<keyword evidence="6 7" id="KW-0472">Membrane</keyword>
<dbReference type="Pfam" id="PF04116">
    <property type="entry name" value="FA_hydroxylase"/>
    <property type="match status" value="1"/>
</dbReference>
<evidence type="ECO:0000256" key="7">
    <source>
        <dbReference type="SAM" id="Phobius"/>
    </source>
</evidence>
<evidence type="ECO:0000256" key="4">
    <source>
        <dbReference type="ARBA" id="ARBA00023002"/>
    </source>
</evidence>
<dbReference type="PANTHER" id="PTHR21624:SF1">
    <property type="entry name" value="ALKYLGLYCEROL MONOOXYGENASE"/>
    <property type="match status" value="1"/>
</dbReference>
<evidence type="ECO:0000256" key="2">
    <source>
        <dbReference type="ARBA" id="ARBA00022692"/>
    </source>
</evidence>
<feature type="domain" description="Fatty acid hydroxylase" evidence="8">
    <location>
        <begin position="95"/>
        <end position="232"/>
    </location>
</feature>
<keyword evidence="3 7" id="KW-1133">Transmembrane helix</keyword>
<proteinExistence type="predicted"/>
<evidence type="ECO:0000256" key="3">
    <source>
        <dbReference type="ARBA" id="ARBA00022989"/>
    </source>
</evidence>
<dbReference type="PANTHER" id="PTHR21624">
    <property type="entry name" value="STEROL DESATURASE-RELATED PROTEIN"/>
    <property type="match status" value="1"/>
</dbReference>
<dbReference type="OrthoDB" id="9770329at2"/>
<organism evidence="9 10">
    <name type="scientific">Roseivirga echinicomitans</name>
    <dbReference type="NCBI Taxonomy" id="296218"/>
    <lineage>
        <taxon>Bacteria</taxon>
        <taxon>Pseudomonadati</taxon>
        <taxon>Bacteroidota</taxon>
        <taxon>Cytophagia</taxon>
        <taxon>Cytophagales</taxon>
        <taxon>Roseivirgaceae</taxon>
        <taxon>Roseivirga</taxon>
    </lineage>
</organism>
<reference evidence="9 10" key="1">
    <citation type="submission" date="2016-01" db="EMBL/GenBank/DDBJ databases">
        <title>Genome sequencing of Roseivirga echinicomitans KMM 6058.</title>
        <authorList>
            <person name="Selvaratnam C."/>
            <person name="Thevarajoo S."/>
            <person name="Goh K.M."/>
            <person name="Ee R."/>
            <person name="Chan K.-G."/>
            <person name="Chong C.S."/>
        </authorList>
    </citation>
    <scope>NUCLEOTIDE SEQUENCE [LARGE SCALE GENOMIC DNA]</scope>
    <source>
        <strain evidence="9 10">KMM 6058</strain>
    </source>
</reference>
<evidence type="ECO:0000313" key="10">
    <source>
        <dbReference type="Proteomes" id="UP000075615"/>
    </source>
</evidence>